<gene>
    <name evidence="1" type="ordered locus">A9601_13481</name>
</gene>
<evidence type="ECO:0000313" key="1">
    <source>
        <dbReference type="EMBL" id="ABM70632.1"/>
    </source>
</evidence>
<dbReference type="RefSeq" id="WP_011818770.1">
    <property type="nucleotide sequence ID" value="NC_008816.1"/>
</dbReference>
<dbReference type="AlphaFoldDB" id="A2BS71"/>
<evidence type="ECO:0000313" key="2">
    <source>
        <dbReference type="Proteomes" id="UP000002590"/>
    </source>
</evidence>
<accession>A2BS71</accession>
<dbReference type="KEGG" id="pmb:A9601_13481"/>
<protein>
    <recommendedName>
        <fullName evidence="3">Protein family PM-14</fullName>
    </recommendedName>
</protein>
<organism evidence="1 2">
    <name type="scientific">Prochlorococcus marinus (strain AS9601)</name>
    <dbReference type="NCBI Taxonomy" id="146891"/>
    <lineage>
        <taxon>Bacteria</taxon>
        <taxon>Bacillati</taxon>
        <taxon>Cyanobacteriota</taxon>
        <taxon>Cyanophyceae</taxon>
        <taxon>Synechococcales</taxon>
        <taxon>Prochlorococcaceae</taxon>
        <taxon>Prochlorococcus</taxon>
    </lineage>
</organism>
<dbReference type="Proteomes" id="UP000002590">
    <property type="component" value="Chromosome"/>
</dbReference>
<name>A2BS71_PROMS</name>
<proteinExistence type="predicted"/>
<dbReference type="HOGENOM" id="CLU_3083515_0_0_3"/>
<sequence length="52" mass="6397">MRLTITFAALRNSISDIWRMHDFNYQLPKDLRHEYWEKECIDHPTSSHCKVY</sequence>
<dbReference type="EMBL" id="CP000551">
    <property type="protein sequence ID" value="ABM70632.1"/>
    <property type="molecule type" value="Genomic_DNA"/>
</dbReference>
<reference evidence="1 2" key="1">
    <citation type="journal article" date="2007" name="PLoS Genet.">
        <title>Patterns and implications of gene gain and loss in the evolution of Prochlorococcus.</title>
        <authorList>
            <person name="Kettler G.C."/>
            <person name="Martiny A.C."/>
            <person name="Huang K."/>
            <person name="Zucker J."/>
            <person name="Coleman M.L."/>
            <person name="Rodrigue S."/>
            <person name="Chen F."/>
            <person name="Lapidus A."/>
            <person name="Ferriera S."/>
            <person name="Johnson J."/>
            <person name="Steglich C."/>
            <person name="Church G.M."/>
            <person name="Richardson P."/>
            <person name="Chisholm S.W."/>
        </authorList>
    </citation>
    <scope>NUCLEOTIDE SEQUENCE [LARGE SCALE GENOMIC DNA]</scope>
    <source>
        <strain evidence="1 2">AS9601</strain>
    </source>
</reference>
<evidence type="ECO:0008006" key="3">
    <source>
        <dbReference type="Google" id="ProtNLM"/>
    </source>
</evidence>